<name>A0ACC0I8J2_9ERIC</name>
<protein>
    <submittedName>
        <fullName evidence="1">Uncharacterized protein</fullName>
    </submittedName>
</protein>
<sequence>MGELREAIIIRLAIWLKAATKDFPFTINDFLYNIRQIRCCLGGRV</sequence>
<comment type="caution">
    <text evidence="1">The sequence shown here is derived from an EMBL/GenBank/DDBJ whole genome shotgun (WGS) entry which is preliminary data.</text>
</comment>
<organism evidence="1 2">
    <name type="scientific">Camellia lanceoleosa</name>
    <dbReference type="NCBI Taxonomy" id="1840588"/>
    <lineage>
        <taxon>Eukaryota</taxon>
        <taxon>Viridiplantae</taxon>
        <taxon>Streptophyta</taxon>
        <taxon>Embryophyta</taxon>
        <taxon>Tracheophyta</taxon>
        <taxon>Spermatophyta</taxon>
        <taxon>Magnoliopsida</taxon>
        <taxon>eudicotyledons</taxon>
        <taxon>Gunneridae</taxon>
        <taxon>Pentapetalae</taxon>
        <taxon>asterids</taxon>
        <taxon>Ericales</taxon>
        <taxon>Theaceae</taxon>
        <taxon>Camellia</taxon>
    </lineage>
</organism>
<evidence type="ECO:0000313" key="2">
    <source>
        <dbReference type="Proteomes" id="UP001060215"/>
    </source>
</evidence>
<dbReference type="EMBL" id="CM045763">
    <property type="protein sequence ID" value="KAI8021150.1"/>
    <property type="molecule type" value="Genomic_DNA"/>
</dbReference>
<proteinExistence type="predicted"/>
<keyword evidence="2" id="KW-1185">Reference proteome</keyword>
<dbReference type="Proteomes" id="UP001060215">
    <property type="component" value="Chromosome 6"/>
</dbReference>
<gene>
    <name evidence="1" type="ORF">LOK49_LG03G03423</name>
</gene>
<reference evidence="1 2" key="1">
    <citation type="journal article" date="2022" name="Plant J.">
        <title>Chromosome-level genome of Camellia lanceoleosa provides a valuable resource for understanding genome evolution and self-incompatibility.</title>
        <authorList>
            <person name="Gong W."/>
            <person name="Xiao S."/>
            <person name="Wang L."/>
            <person name="Liao Z."/>
            <person name="Chang Y."/>
            <person name="Mo W."/>
            <person name="Hu G."/>
            <person name="Li W."/>
            <person name="Zhao G."/>
            <person name="Zhu H."/>
            <person name="Hu X."/>
            <person name="Ji K."/>
            <person name="Xiang X."/>
            <person name="Song Q."/>
            <person name="Yuan D."/>
            <person name="Jin S."/>
            <person name="Zhang L."/>
        </authorList>
    </citation>
    <scope>NUCLEOTIDE SEQUENCE [LARGE SCALE GENOMIC DNA]</scope>
    <source>
        <strain evidence="1">SQ_2022a</strain>
    </source>
</reference>
<accession>A0ACC0I8J2</accession>
<evidence type="ECO:0000313" key="1">
    <source>
        <dbReference type="EMBL" id="KAI8021150.1"/>
    </source>
</evidence>